<gene>
    <name evidence="3" type="ORF">B4U80_02027</name>
</gene>
<evidence type="ECO:0000256" key="2">
    <source>
        <dbReference type="RuleBase" id="RU003707"/>
    </source>
</evidence>
<dbReference type="OrthoDB" id="448450at2759"/>
<name>A0A443SHI3_9ACAR</name>
<dbReference type="Gene3D" id="1.10.287.2460">
    <property type="match status" value="1"/>
</dbReference>
<evidence type="ECO:0008006" key="5">
    <source>
        <dbReference type="Google" id="ProtNLM"/>
    </source>
</evidence>
<dbReference type="PANTHER" id="PTHR43802:SF1">
    <property type="entry name" value="IP11341P-RELATED"/>
    <property type="match status" value="1"/>
</dbReference>
<proteinExistence type="inferred from homology"/>
<accession>A0A443SHI3</accession>
<dbReference type="Proteomes" id="UP000288716">
    <property type="component" value="Unassembled WGS sequence"/>
</dbReference>
<evidence type="ECO:0000256" key="1">
    <source>
        <dbReference type="ARBA" id="ARBA00005254"/>
    </source>
</evidence>
<dbReference type="AlphaFoldDB" id="A0A443SHI3"/>
<reference evidence="3 4" key="1">
    <citation type="journal article" date="2018" name="Gigascience">
        <title>Genomes of trombidid mites reveal novel predicted allergens and laterally-transferred genes associated with secondary metabolism.</title>
        <authorList>
            <person name="Dong X."/>
            <person name="Chaisiri K."/>
            <person name="Xia D."/>
            <person name="Armstrong S.D."/>
            <person name="Fang Y."/>
            <person name="Donnelly M.J."/>
            <person name="Kadowaki T."/>
            <person name="McGarry J.W."/>
            <person name="Darby A.C."/>
            <person name="Makepeace B.L."/>
        </authorList>
    </citation>
    <scope>NUCLEOTIDE SEQUENCE [LARGE SCALE GENOMIC DNA]</scope>
    <source>
        <strain evidence="3">UoL-UT</strain>
    </source>
</reference>
<dbReference type="CDD" id="cd06558">
    <property type="entry name" value="crotonase-like"/>
    <property type="match status" value="1"/>
</dbReference>
<dbReference type="Gene3D" id="3.90.226.10">
    <property type="entry name" value="2-enoyl-CoA Hydratase, Chain A, domain 1"/>
    <property type="match status" value="1"/>
</dbReference>
<sequence>MFCKLLRPTFFNFAGVQRMSNSTFVITEKLEEITIISINRPNKRNCVNHETSRLLLQAFQDFEKDNTSKVAILCGKGGNFCAGYDLKEVSNAISDGTQLPLVKGPMGPSLLVPSKPTIAAIDGYAVGGGLELALLCDLRVCEENSVMGVFNRRFGVPLIDGGSVRLPKIVGLTRALDLILTGRQVSAKEALEIGLVNSVSEVGTVMGVAMSLALSLTKFPEECLLADRRSTYYSVFEANSIEDAFKFEYENGIPIVAKEGIEGARKFAESGVGKHGKFNLHSPNELFERKKPKLV</sequence>
<dbReference type="PANTHER" id="PTHR43802">
    <property type="entry name" value="ENOYL-COA HYDRATASE"/>
    <property type="match status" value="1"/>
</dbReference>
<dbReference type="VEuPathDB" id="VectorBase:LDEU005081"/>
<comment type="similarity">
    <text evidence="1 2">Belongs to the enoyl-CoA hydratase/isomerase family.</text>
</comment>
<dbReference type="InterPro" id="IPR018376">
    <property type="entry name" value="Enoyl-CoA_hyd/isom_CS"/>
</dbReference>
<dbReference type="EMBL" id="NCKV01002355">
    <property type="protein sequence ID" value="RWS26959.1"/>
    <property type="molecule type" value="Genomic_DNA"/>
</dbReference>
<dbReference type="SUPFAM" id="SSF52096">
    <property type="entry name" value="ClpP/crotonase"/>
    <property type="match status" value="1"/>
</dbReference>
<dbReference type="STRING" id="299467.A0A443SHI3"/>
<protein>
    <recommendedName>
        <fullName evidence="5">Enoyl-CoA hydratase-like protein</fullName>
    </recommendedName>
</protein>
<dbReference type="InterPro" id="IPR001753">
    <property type="entry name" value="Enoyl-CoA_hydra/iso"/>
</dbReference>
<organism evidence="3 4">
    <name type="scientific">Leptotrombidium deliense</name>
    <dbReference type="NCBI Taxonomy" id="299467"/>
    <lineage>
        <taxon>Eukaryota</taxon>
        <taxon>Metazoa</taxon>
        <taxon>Ecdysozoa</taxon>
        <taxon>Arthropoda</taxon>
        <taxon>Chelicerata</taxon>
        <taxon>Arachnida</taxon>
        <taxon>Acari</taxon>
        <taxon>Acariformes</taxon>
        <taxon>Trombidiformes</taxon>
        <taxon>Prostigmata</taxon>
        <taxon>Anystina</taxon>
        <taxon>Parasitengona</taxon>
        <taxon>Trombiculoidea</taxon>
        <taxon>Trombiculidae</taxon>
        <taxon>Leptotrombidium</taxon>
    </lineage>
</organism>
<dbReference type="NCBIfam" id="NF006108">
    <property type="entry name" value="PRK08259.1"/>
    <property type="match status" value="1"/>
</dbReference>
<dbReference type="PROSITE" id="PS00166">
    <property type="entry name" value="ENOYL_COA_HYDRATASE"/>
    <property type="match status" value="1"/>
</dbReference>
<dbReference type="GO" id="GO:0003824">
    <property type="term" value="F:catalytic activity"/>
    <property type="evidence" value="ECO:0007669"/>
    <property type="project" value="InterPro"/>
</dbReference>
<dbReference type="InterPro" id="IPR029045">
    <property type="entry name" value="ClpP/crotonase-like_dom_sf"/>
</dbReference>
<evidence type="ECO:0000313" key="4">
    <source>
        <dbReference type="Proteomes" id="UP000288716"/>
    </source>
</evidence>
<dbReference type="Pfam" id="PF00378">
    <property type="entry name" value="ECH_1"/>
    <property type="match status" value="1"/>
</dbReference>
<comment type="caution">
    <text evidence="3">The sequence shown here is derived from an EMBL/GenBank/DDBJ whole genome shotgun (WGS) entry which is preliminary data.</text>
</comment>
<keyword evidence="4" id="KW-1185">Reference proteome</keyword>
<evidence type="ECO:0000313" key="3">
    <source>
        <dbReference type="EMBL" id="RWS26959.1"/>
    </source>
</evidence>